<name>A0A7U3VRQ4_9ACTN</name>
<keyword evidence="2" id="KW-1185">Reference proteome</keyword>
<dbReference type="RefSeq" id="WP_202237000.1">
    <property type="nucleotide sequence ID" value="NZ_AP018365.1"/>
</dbReference>
<reference evidence="1 2" key="3">
    <citation type="journal article" date="2011" name="Nat. Chem. Biol.">
        <title>Reveromycin A biosynthesis uses RevG and RevJ for stereospecific spiroacetal formation.</title>
        <authorList>
            <person name="Takahashi S."/>
            <person name="Toyoda A."/>
            <person name="Sekiyama Y."/>
            <person name="Takagi H."/>
            <person name="Nogawa T."/>
            <person name="Uramoto M."/>
            <person name="Suzuki R."/>
            <person name="Koshino H."/>
            <person name="Kumano T."/>
            <person name="Panthee S."/>
            <person name="Dairi T."/>
            <person name="Ishikawa J."/>
            <person name="Ikeda H."/>
            <person name="Sakaki Y."/>
            <person name="Osada H."/>
        </authorList>
    </citation>
    <scope>NUCLEOTIDE SEQUENCE [LARGE SCALE GENOMIC DNA]</scope>
    <source>
        <strain evidence="1 2">SN-593</strain>
    </source>
</reference>
<gene>
    <name evidence="1" type="ORF">RVR_8285</name>
</gene>
<accession>A0A7U3VRQ4</accession>
<reference evidence="1 2" key="2">
    <citation type="journal article" date="2011" name="J. Antibiot.">
        <title>Furaquinocins I and J: novel polyketide isoprenoid hybrid compounds from Streptomyces reveromyceticus SN-593.</title>
        <authorList>
            <person name="Panthee S."/>
            <person name="Takahashi S."/>
            <person name="Takagi H."/>
            <person name="Nogawa T."/>
            <person name="Oowada E."/>
            <person name="Uramoto M."/>
            <person name="Osada H."/>
        </authorList>
    </citation>
    <scope>NUCLEOTIDE SEQUENCE [LARGE SCALE GENOMIC DNA]</scope>
    <source>
        <strain evidence="1 2">SN-593</strain>
    </source>
</reference>
<sequence length="68" mass="7459">MIHLAELARVRLARGRVVHAVAPVGSRTTACGLHVHLEDPWGRKQDTALDPTTPVTCPRCRAPEELQP</sequence>
<proteinExistence type="predicted"/>
<protein>
    <submittedName>
        <fullName evidence="1">Uncharacterized protein</fullName>
    </submittedName>
</protein>
<evidence type="ECO:0000313" key="2">
    <source>
        <dbReference type="Proteomes" id="UP000595703"/>
    </source>
</evidence>
<dbReference type="EMBL" id="AP018365">
    <property type="protein sequence ID" value="BBB01050.1"/>
    <property type="molecule type" value="Genomic_DNA"/>
</dbReference>
<dbReference type="KEGG" id="arev:RVR_8285"/>
<dbReference type="AlphaFoldDB" id="A0A7U3VRQ4"/>
<organism evidence="1 2">
    <name type="scientific">Actinacidiphila reveromycinica</name>
    <dbReference type="NCBI Taxonomy" id="659352"/>
    <lineage>
        <taxon>Bacteria</taxon>
        <taxon>Bacillati</taxon>
        <taxon>Actinomycetota</taxon>
        <taxon>Actinomycetes</taxon>
        <taxon>Kitasatosporales</taxon>
        <taxon>Streptomycetaceae</taxon>
        <taxon>Actinacidiphila</taxon>
    </lineage>
</organism>
<reference evidence="1 2" key="4">
    <citation type="journal article" date="2020" name="Sci. Rep.">
        <title>beta-carboline chemical signals induce reveromycin production through a LuxR family regulator in Streptomyces sp. SN-593.</title>
        <authorList>
            <person name="Panthee S."/>
            <person name="Kito N."/>
            <person name="Hayashi T."/>
            <person name="Shimizu T."/>
            <person name="Ishikawa J."/>
            <person name="Hamamoto H."/>
            <person name="Osada H."/>
            <person name="Takahashi S."/>
        </authorList>
    </citation>
    <scope>NUCLEOTIDE SEQUENCE [LARGE SCALE GENOMIC DNA]</scope>
    <source>
        <strain evidence="1 2">SN-593</strain>
    </source>
</reference>
<dbReference type="Proteomes" id="UP000595703">
    <property type="component" value="Chromosome"/>
</dbReference>
<evidence type="ECO:0000313" key="1">
    <source>
        <dbReference type="EMBL" id="BBB01050.1"/>
    </source>
</evidence>
<reference evidence="1 2" key="1">
    <citation type="journal article" date="2010" name="J. Bacteriol.">
        <title>Biochemical characterization of a novel indole prenyltransferase from Streptomyces sp. SN-593.</title>
        <authorList>
            <person name="Takahashi S."/>
            <person name="Takagi H."/>
            <person name="Toyoda A."/>
            <person name="Uramoto M."/>
            <person name="Nogawa T."/>
            <person name="Ueki M."/>
            <person name="Sakaki Y."/>
            <person name="Osada H."/>
        </authorList>
    </citation>
    <scope>NUCLEOTIDE SEQUENCE [LARGE SCALE GENOMIC DNA]</scope>
    <source>
        <strain evidence="1 2">SN-593</strain>
    </source>
</reference>